<dbReference type="EMBL" id="KU640380">
    <property type="protein sequence ID" value="AMQ66491.1"/>
    <property type="molecule type" value="Genomic_DNA"/>
</dbReference>
<organism evidence="1 2">
    <name type="scientific">Bacillus phage Shbh1</name>
    <dbReference type="NCBI Taxonomy" id="1796992"/>
    <lineage>
        <taxon>Viruses</taxon>
        <taxon>Duplodnaviria</taxon>
        <taxon>Heunggongvirae</taxon>
        <taxon>Uroviricota</taxon>
        <taxon>Caudoviricetes</taxon>
        <taxon>Herelleviridae</taxon>
        <taxon>Bastillevirinae</taxon>
        <taxon>Shalavirus</taxon>
        <taxon>Shalavirus Shbh1</taxon>
    </lineage>
</organism>
<proteinExistence type="predicted"/>
<dbReference type="GeneID" id="28799376"/>
<sequence length="80" mass="8926">MENIICCHCGAMEGFYVKETVKGVSTPHYTKNGHYANENSHIYNYLTHSGGEKAYCLVCDKYIGKSQDLISGLTEEDAML</sequence>
<accession>A0A142F134</accession>
<name>A0A142F134_9CAUD</name>
<dbReference type="KEGG" id="vg:28799376"/>
<dbReference type="Proteomes" id="UP000201588">
    <property type="component" value="Segment"/>
</dbReference>
<dbReference type="RefSeq" id="YP_009275181.1">
    <property type="nucleotide sequence ID" value="NC_030925.1"/>
</dbReference>
<reference evidence="1 2" key="1">
    <citation type="submission" date="2016-01" db="EMBL/GenBank/DDBJ databases">
        <title>Isolation and characterization of bacteriophages from East Africa Rift Valley soda lakes.</title>
        <authorList>
            <person name="van Zyl L.J."/>
            <person name="Nemavhulani S."/>
            <person name="Cowan D.A."/>
            <person name="Trindade M.I."/>
        </authorList>
    </citation>
    <scope>NUCLEOTIDE SEQUENCE [LARGE SCALE GENOMIC DNA]</scope>
</reference>
<evidence type="ECO:0000313" key="1">
    <source>
        <dbReference type="EMBL" id="AMQ66491.1"/>
    </source>
</evidence>
<protein>
    <submittedName>
        <fullName evidence="1">Uncharacterized protein</fullName>
    </submittedName>
</protein>
<dbReference type="OrthoDB" id="40461at10239"/>
<evidence type="ECO:0000313" key="2">
    <source>
        <dbReference type="Proteomes" id="UP000201588"/>
    </source>
</evidence>
<keyword evidence="2" id="KW-1185">Reference proteome</keyword>